<feature type="signal peptide" evidence="15">
    <location>
        <begin position="1"/>
        <end position="27"/>
    </location>
</feature>
<evidence type="ECO:0000259" key="17">
    <source>
        <dbReference type="Pfam" id="PF07732"/>
    </source>
</evidence>
<dbReference type="PANTHER" id="PTHR36507:SF1">
    <property type="entry name" value="BLL1555 PROTEIN"/>
    <property type="match status" value="1"/>
</dbReference>
<evidence type="ECO:0000256" key="3">
    <source>
        <dbReference type="ARBA" id="ARBA00010609"/>
    </source>
</evidence>
<dbReference type="CDD" id="cd04208">
    <property type="entry name" value="CuRO_2_CuNIR"/>
    <property type="match status" value="1"/>
</dbReference>
<evidence type="ECO:0000256" key="13">
    <source>
        <dbReference type="ARBA" id="ARBA00049340"/>
    </source>
</evidence>
<dbReference type="Pfam" id="PF07732">
    <property type="entry name" value="Cu-oxidase_3"/>
    <property type="match status" value="1"/>
</dbReference>
<protein>
    <recommendedName>
        <fullName evidence="6">Copper-containing nitrite reductase</fullName>
        <ecNumber evidence="5">1.7.2.1</ecNumber>
    </recommendedName>
</protein>
<dbReference type="RefSeq" id="WP_307338491.1">
    <property type="nucleotide sequence ID" value="NZ_JAUSUQ010000006.1"/>
</dbReference>
<reference evidence="18 19" key="1">
    <citation type="submission" date="2023-07" db="EMBL/GenBank/DDBJ databases">
        <title>Genomic Encyclopedia of Type Strains, Phase IV (KMG-IV): sequencing the most valuable type-strain genomes for metagenomic binning, comparative biology and taxonomic classification.</title>
        <authorList>
            <person name="Goeker M."/>
        </authorList>
    </citation>
    <scope>NUCLEOTIDE SEQUENCE [LARGE SCALE GENOMIC DNA]</scope>
    <source>
        <strain evidence="18 19">DSM 17740</strain>
    </source>
</reference>
<dbReference type="EC" id="1.7.2.1" evidence="5"/>
<dbReference type="Pfam" id="PF00127">
    <property type="entry name" value="Copper-bind"/>
    <property type="match status" value="1"/>
</dbReference>
<dbReference type="PROSITE" id="PS00196">
    <property type="entry name" value="COPPER_BLUE"/>
    <property type="match status" value="2"/>
</dbReference>
<evidence type="ECO:0000259" key="16">
    <source>
        <dbReference type="Pfam" id="PF00127"/>
    </source>
</evidence>
<evidence type="ECO:0000256" key="14">
    <source>
        <dbReference type="SAM" id="Phobius"/>
    </source>
</evidence>
<evidence type="ECO:0000256" key="1">
    <source>
        <dbReference type="ARBA" id="ARBA00001960"/>
    </source>
</evidence>
<evidence type="ECO:0000256" key="4">
    <source>
        <dbReference type="ARBA" id="ARBA00011233"/>
    </source>
</evidence>
<dbReference type="PRINTS" id="PR00695">
    <property type="entry name" value="CUNO2RDTASE"/>
</dbReference>
<evidence type="ECO:0000313" key="18">
    <source>
        <dbReference type="EMBL" id="MDQ0339072.1"/>
    </source>
</evidence>
<feature type="domain" description="Plastocyanin-like" evidence="17">
    <location>
        <begin position="128"/>
        <end position="234"/>
    </location>
</feature>
<comment type="catalytic activity">
    <reaction evidence="13">
        <text>nitric oxide + Fe(III)-[cytochrome c] + H2O = Fe(II)-[cytochrome c] + nitrite + 2 H(+)</text>
        <dbReference type="Rhea" id="RHEA:15233"/>
        <dbReference type="Rhea" id="RHEA-COMP:10350"/>
        <dbReference type="Rhea" id="RHEA-COMP:14399"/>
        <dbReference type="ChEBI" id="CHEBI:15377"/>
        <dbReference type="ChEBI" id="CHEBI:15378"/>
        <dbReference type="ChEBI" id="CHEBI:16301"/>
        <dbReference type="ChEBI" id="CHEBI:16480"/>
        <dbReference type="ChEBI" id="CHEBI:29033"/>
        <dbReference type="ChEBI" id="CHEBI:29034"/>
        <dbReference type="EC" id="1.7.2.1"/>
    </reaction>
</comment>
<comment type="caution">
    <text evidence="18">The sequence shown here is derived from an EMBL/GenBank/DDBJ whole genome shotgun (WGS) entry which is preliminary data.</text>
</comment>
<evidence type="ECO:0000256" key="2">
    <source>
        <dbReference type="ARBA" id="ARBA00001973"/>
    </source>
</evidence>
<evidence type="ECO:0000256" key="10">
    <source>
        <dbReference type="ARBA" id="ARBA00022982"/>
    </source>
</evidence>
<comment type="similarity">
    <text evidence="3">Belongs to the multicopper oxidase family.</text>
</comment>
<dbReference type="PROSITE" id="PS51257">
    <property type="entry name" value="PROKAR_LIPOPROTEIN"/>
    <property type="match status" value="1"/>
</dbReference>
<dbReference type="InterPro" id="IPR000923">
    <property type="entry name" value="BlueCu_1"/>
</dbReference>
<keyword evidence="10" id="KW-0249">Electron transport</keyword>
<name>A0ABU0CSE7_9BACI</name>
<feature type="domain" description="Blue (type 1) copper" evidence="16">
    <location>
        <begin position="439"/>
        <end position="520"/>
    </location>
</feature>
<dbReference type="InterPro" id="IPR052721">
    <property type="entry name" value="ET_Amicyanin"/>
</dbReference>
<comment type="cofactor">
    <cofactor evidence="1">
        <name>Cu(+)</name>
        <dbReference type="ChEBI" id="CHEBI:49552"/>
    </cofactor>
</comment>
<dbReference type="EMBL" id="JAUSUQ010000006">
    <property type="protein sequence ID" value="MDQ0339072.1"/>
    <property type="molecule type" value="Genomic_DNA"/>
</dbReference>
<dbReference type="PANTHER" id="PTHR36507">
    <property type="entry name" value="BLL1555 PROTEIN"/>
    <property type="match status" value="1"/>
</dbReference>
<keyword evidence="9" id="KW-0677">Repeat</keyword>
<evidence type="ECO:0000256" key="6">
    <source>
        <dbReference type="ARBA" id="ARBA00017290"/>
    </source>
</evidence>
<evidence type="ECO:0000256" key="9">
    <source>
        <dbReference type="ARBA" id="ARBA00022737"/>
    </source>
</evidence>
<keyword evidence="19" id="KW-1185">Reference proteome</keyword>
<dbReference type="GO" id="GO:0050421">
    <property type="term" value="F:nitrite reductase (NO-forming) activity"/>
    <property type="evidence" value="ECO:0007669"/>
    <property type="project" value="UniProtKB-EC"/>
</dbReference>
<organism evidence="18 19">
    <name type="scientific">Caldalkalibacillus uzonensis</name>
    <dbReference type="NCBI Taxonomy" id="353224"/>
    <lineage>
        <taxon>Bacteria</taxon>
        <taxon>Bacillati</taxon>
        <taxon>Bacillota</taxon>
        <taxon>Bacilli</taxon>
        <taxon>Bacillales</taxon>
        <taxon>Bacillaceae</taxon>
        <taxon>Caldalkalibacillus</taxon>
    </lineage>
</organism>
<keyword evidence="14" id="KW-0472">Membrane</keyword>
<gene>
    <name evidence="18" type="ORF">J2S00_001858</name>
</gene>
<evidence type="ECO:0000256" key="8">
    <source>
        <dbReference type="ARBA" id="ARBA00022723"/>
    </source>
</evidence>
<dbReference type="InterPro" id="IPR008972">
    <property type="entry name" value="Cupredoxin"/>
</dbReference>
<evidence type="ECO:0000256" key="5">
    <source>
        <dbReference type="ARBA" id="ARBA00011882"/>
    </source>
</evidence>
<keyword evidence="11 18" id="KW-0560">Oxidoreductase</keyword>
<dbReference type="Proteomes" id="UP001232445">
    <property type="component" value="Unassembled WGS sequence"/>
</dbReference>
<evidence type="ECO:0000256" key="12">
    <source>
        <dbReference type="ARBA" id="ARBA00023008"/>
    </source>
</evidence>
<evidence type="ECO:0000256" key="7">
    <source>
        <dbReference type="ARBA" id="ARBA00022448"/>
    </source>
</evidence>
<comment type="subunit">
    <text evidence="4">Homotrimer.</text>
</comment>
<evidence type="ECO:0000256" key="15">
    <source>
        <dbReference type="SAM" id="SignalP"/>
    </source>
</evidence>
<feature type="transmembrane region" description="Helical" evidence="14">
    <location>
        <begin position="536"/>
        <end position="554"/>
    </location>
</feature>
<keyword evidence="14" id="KW-0812">Transmembrane</keyword>
<keyword evidence="12" id="KW-0186">Copper</keyword>
<evidence type="ECO:0000313" key="19">
    <source>
        <dbReference type="Proteomes" id="UP001232445"/>
    </source>
</evidence>
<dbReference type="InterPro" id="IPR028871">
    <property type="entry name" value="BlueCu_1_BS"/>
</dbReference>
<sequence length="559" mass="62329">MSREKWQLCVLLAILLVFVALAPVSQACDFCNVKFMEMQEEKAETSLQAREILDLVRGDNAPYRVTPLTTDNKQPDKADEQEPIEILQPMNDKQNGCTGCDGLPPTSYVPQDVEPDKKFTLTLKEGDVYLGKGVLYSGFTIDDKIPGPTLIVKQNDIVEIEVVNTGKIPHGMSIHAAYTQTSKYVGQIGAGETKSIKFKVTYPGVYMYHCAPGGHAIPMHTLFGQYGMLVVLPDDGYELEKRGEKPDVELYLIQHEMYKTGKDAIMGDPLYVLFNGQLFRYVEDPIKVRPGDNVRIYFLNVGPNIISTLHIVGVVWDHVYWQGHPDNVFVGGQTVLAGPSDSWVIDFRIPEDEGNYLLVTHAFGSATRGAIGAFSASYDHEEVVSVILADGPTYTEEELAEFRELAERIISPYEPTDIDEPFIITPEQQKATVEIIGNSFYPKVLKVPVGTEVEWINEDIFTYAEGEFAGIHDVAATSGPEMFASPLLGHGEKFSYTFTEVGEYEYICIPHPYMKGKVIVYDSDEKSGSQQASFNMWYALPLALAGMIVLPIIIRKFRS</sequence>
<proteinExistence type="inferred from homology"/>
<keyword evidence="7" id="KW-0813">Transport</keyword>
<keyword evidence="15" id="KW-0732">Signal</keyword>
<keyword evidence="8" id="KW-0479">Metal-binding</keyword>
<dbReference type="Gene3D" id="2.60.40.420">
    <property type="entry name" value="Cupredoxins - blue copper proteins"/>
    <property type="match status" value="3"/>
</dbReference>
<dbReference type="InterPro" id="IPR011707">
    <property type="entry name" value="Cu-oxidase-like_N"/>
</dbReference>
<dbReference type="InterPro" id="IPR001287">
    <property type="entry name" value="NO2-reductase_Cu"/>
</dbReference>
<comment type="cofactor">
    <cofactor evidence="2">
        <name>Cu(2+)</name>
        <dbReference type="ChEBI" id="CHEBI:29036"/>
    </cofactor>
</comment>
<dbReference type="SUPFAM" id="SSF49503">
    <property type="entry name" value="Cupredoxins"/>
    <property type="match status" value="3"/>
</dbReference>
<feature type="chain" id="PRO_5045488090" description="Copper-containing nitrite reductase" evidence="15">
    <location>
        <begin position="28"/>
        <end position="559"/>
    </location>
</feature>
<evidence type="ECO:0000256" key="11">
    <source>
        <dbReference type="ARBA" id="ARBA00023002"/>
    </source>
</evidence>
<accession>A0ABU0CSE7</accession>
<keyword evidence="14" id="KW-1133">Transmembrane helix</keyword>